<dbReference type="Gene3D" id="3.40.50.1820">
    <property type="entry name" value="alpha/beta hydrolase"/>
    <property type="match status" value="1"/>
</dbReference>
<evidence type="ECO:0000256" key="7">
    <source>
        <dbReference type="ARBA" id="ARBA00029392"/>
    </source>
</evidence>
<evidence type="ECO:0000256" key="6">
    <source>
        <dbReference type="ARBA" id="ARBA00022832"/>
    </source>
</evidence>
<keyword evidence="6" id="KW-0276">Fatty acid metabolism</keyword>
<reference evidence="11" key="1">
    <citation type="submission" date="2022-06" db="EMBL/GenBank/DDBJ databases">
        <title>Genome Sequence of Candolleomyces eurysporus.</title>
        <authorList>
            <person name="Buettner E."/>
        </authorList>
    </citation>
    <scope>NUCLEOTIDE SEQUENCE</scope>
    <source>
        <strain evidence="11">VTCC 930004</strain>
    </source>
</reference>
<dbReference type="PANTHER" id="PTHR10655:SF17">
    <property type="entry name" value="LYSOPHOSPHOLIPASE-LIKE PROTEIN 1"/>
    <property type="match status" value="1"/>
</dbReference>
<dbReference type="InterPro" id="IPR050565">
    <property type="entry name" value="LYPA1-2/EST-like"/>
</dbReference>
<evidence type="ECO:0000313" key="11">
    <source>
        <dbReference type="EMBL" id="KAJ2921178.1"/>
    </source>
</evidence>
<accession>A0A9W8IWS8</accession>
<dbReference type="OrthoDB" id="2418081at2759"/>
<comment type="catalytic activity">
    <reaction evidence="9">
        <text>S-hexadecanoyl-L-cysteinyl-[protein] + H2O = L-cysteinyl-[protein] + hexadecanoate + H(+)</text>
        <dbReference type="Rhea" id="RHEA:19233"/>
        <dbReference type="Rhea" id="RHEA-COMP:10131"/>
        <dbReference type="Rhea" id="RHEA-COMP:11032"/>
        <dbReference type="ChEBI" id="CHEBI:7896"/>
        <dbReference type="ChEBI" id="CHEBI:15377"/>
        <dbReference type="ChEBI" id="CHEBI:15378"/>
        <dbReference type="ChEBI" id="CHEBI:29950"/>
        <dbReference type="ChEBI" id="CHEBI:74151"/>
        <dbReference type="EC" id="3.1.2.22"/>
    </reaction>
</comment>
<dbReference type="Pfam" id="PF02230">
    <property type="entry name" value="Abhydrolase_2"/>
    <property type="match status" value="1"/>
</dbReference>
<keyword evidence="12" id="KW-1185">Reference proteome</keyword>
<evidence type="ECO:0000256" key="1">
    <source>
        <dbReference type="ARBA" id="ARBA00006499"/>
    </source>
</evidence>
<organism evidence="11 12">
    <name type="scientific">Candolleomyces eurysporus</name>
    <dbReference type="NCBI Taxonomy" id="2828524"/>
    <lineage>
        <taxon>Eukaryota</taxon>
        <taxon>Fungi</taxon>
        <taxon>Dikarya</taxon>
        <taxon>Basidiomycota</taxon>
        <taxon>Agaricomycotina</taxon>
        <taxon>Agaricomycetes</taxon>
        <taxon>Agaricomycetidae</taxon>
        <taxon>Agaricales</taxon>
        <taxon>Agaricineae</taxon>
        <taxon>Psathyrellaceae</taxon>
        <taxon>Candolleomyces</taxon>
    </lineage>
</organism>
<feature type="non-terminal residue" evidence="11">
    <location>
        <position position="246"/>
    </location>
</feature>
<dbReference type="EC" id="3.1.2.22" evidence="2"/>
<sequence length="246" mass="26500">MPSMGPLKQIIVPAISRHTATVILVHGLGDTGHGLKPLADMFRADPALSHVKWVLPHSPVRAVTANLGIEMPSWFDIISFGFDSNEDEAGMLDAARSINQLITTEVDEGLDSSRIVLGGFSQGGTMSLLTGLTSERKLGGLVVLSGWIPLHHKFKAMASSHATSTPIFWGHGTIDPLVKLDMSRKSEEFVTKEVGVPVQTDTSGIPKGLDYRLYDGLGHSTNMQELEDTKAWLIRALPPVDTPGST</sequence>
<evidence type="ECO:0000259" key="10">
    <source>
        <dbReference type="Pfam" id="PF02230"/>
    </source>
</evidence>
<dbReference type="GO" id="GO:0006631">
    <property type="term" value="P:fatty acid metabolic process"/>
    <property type="evidence" value="ECO:0007669"/>
    <property type="project" value="UniProtKB-KW"/>
</dbReference>
<dbReference type="Proteomes" id="UP001140091">
    <property type="component" value="Unassembled WGS sequence"/>
</dbReference>
<protein>
    <recommendedName>
        <fullName evidence="3">Acyl-protein thioesterase 1</fullName>
        <ecNumber evidence="2">3.1.2.22</ecNumber>
    </recommendedName>
    <alternativeName>
        <fullName evidence="8">Palmitoyl-protein hydrolase</fullName>
    </alternativeName>
</protein>
<dbReference type="InterPro" id="IPR003140">
    <property type="entry name" value="PLipase/COase/thioEstase"/>
</dbReference>
<dbReference type="SUPFAM" id="SSF53474">
    <property type="entry name" value="alpha/beta-Hydrolases"/>
    <property type="match status" value="1"/>
</dbReference>
<keyword evidence="5" id="KW-0378">Hydrolase</keyword>
<evidence type="ECO:0000256" key="2">
    <source>
        <dbReference type="ARBA" id="ARBA00012423"/>
    </source>
</evidence>
<evidence type="ECO:0000256" key="3">
    <source>
        <dbReference type="ARBA" id="ARBA00014923"/>
    </source>
</evidence>
<comment type="similarity">
    <text evidence="1">Belongs to the AB hydrolase superfamily. AB hydrolase 2 family.</text>
</comment>
<keyword evidence="6" id="KW-0443">Lipid metabolism</keyword>
<evidence type="ECO:0000256" key="4">
    <source>
        <dbReference type="ARBA" id="ARBA00022487"/>
    </source>
</evidence>
<dbReference type="AlphaFoldDB" id="A0A9W8IWS8"/>
<dbReference type="GO" id="GO:0008474">
    <property type="term" value="F:palmitoyl-(protein) hydrolase activity"/>
    <property type="evidence" value="ECO:0007669"/>
    <property type="project" value="UniProtKB-EC"/>
</dbReference>
<comment type="caution">
    <text evidence="11">The sequence shown here is derived from an EMBL/GenBank/DDBJ whole genome shotgun (WGS) entry which is preliminary data.</text>
</comment>
<dbReference type="PANTHER" id="PTHR10655">
    <property type="entry name" value="LYSOPHOSPHOLIPASE-RELATED"/>
    <property type="match status" value="1"/>
</dbReference>
<dbReference type="EMBL" id="JANBPK010001657">
    <property type="protein sequence ID" value="KAJ2921178.1"/>
    <property type="molecule type" value="Genomic_DNA"/>
</dbReference>
<comment type="function">
    <text evidence="7">Hydrolyzes fatty acids from S-acylated cysteine residues in proteins with a strong preference for palmitoylated G-alpha proteins over other acyl substrates. Mediates the deacylation of G-alpha proteins such as GPA1 in vivo, but has weak or no activity toward palmitoylated Ras proteins. Has weak lysophospholipase activity in vitro; however such activity may not exist in vivo.</text>
</comment>
<evidence type="ECO:0000313" key="12">
    <source>
        <dbReference type="Proteomes" id="UP001140091"/>
    </source>
</evidence>
<keyword evidence="4" id="KW-0719">Serine esterase</keyword>
<dbReference type="GO" id="GO:0052689">
    <property type="term" value="F:carboxylic ester hydrolase activity"/>
    <property type="evidence" value="ECO:0007669"/>
    <property type="project" value="UniProtKB-KW"/>
</dbReference>
<gene>
    <name evidence="11" type="ORF">H1R20_g15917</name>
</gene>
<proteinExistence type="inferred from homology"/>
<evidence type="ECO:0000256" key="5">
    <source>
        <dbReference type="ARBA" id="ARBA00022801"/>
    </source>
</evidence>
<feature type="domain" description="Phospholipase/carboxylesterase/thioesterase" evidence="10">
    <location>
        <begin position="10"/>
        <end position="231"/>
    </location>
</feature>
<dbReference type="InterPro" id="IPR029058">
    <property type="entry name" value="AB_hydrolase_fold"/>
</dbReference>
<evidence type="ECO:0000256" key="8">
    <source>
        <dbReference type="ARBA" id="ARBA00031195"/>
    </source>
</evidence>
<name>A0A9W8IWS8_9AGAR</name>
<dbReference type="GO" id="GO:0005737">
    <property type="term" value="C:cytoplasm"/>
    <property type="evidence" value="ECO:0007669"/>
    <property type="project" value="TreeGrafter"/>
</dbReference>
<evidence type="ECO:0000256" key="9">
    <source>
        <dbReference type="ARBA" id="ARBA00047337"/>
    </source>
</evidence>